<dbReference type="InterPro" id="IPR016181">
    <property type="entry name" value="Acyl_CoA_acyltransferase"/>
</dbReference>
<dbReference type="PROSITE" id="PS51186">
    <property type="entry name" value="GNAT"/>
    <property type="match status" value="1"/>
</dbReference>
<comment type="similarity">
    <text evidence="1 5 6">Belongs to the acetyltransferase family. RimI subfamily.</text>
</comment>
<dbReference type="CDD" id="cd04301">
    <property type="entry name" value="NAT_SF"/>
    <property type="match status" value="1"/>
</dbReference>
<evidence type="ECO:0000256" key="1">
    <source>
        <dbReference type="ARBA" id="ARBA00005395"/>
    </source>
</evidence>
<comment type="caution">
    <text evidence="8">The sequence shown here is derived from an EMBL/GenBank/DDBJ whole genome shotgun (WGS) entry which is preliminary data.</text>
</comment>
<dbReference type="AlphaFoldDB" id="A0A3N0V1B2"/>
<organism evidence="8 9">
    <name type="scientific">Pseudomethylobacillus aquaticus</name>
    <dbReference type="NCBI Taxonomy" id="2676064"/>
    <lineage>
        <taxon>Bacteria</taxon>
        <taxon>Pseudomonadati</taxon>
        <taxon>Pseudomonadota</taxon>
        <taxon>Betaproteobacteria</taxon>
        <taxon>Nitrosomonadales</taxon>
        <taxon>Methylophilaceae</taxon>
        <taxon>Pseudomethylobacillus</taxon>
    </lineage>
</organism>
<feature type="active site" description="Proton donor" evidence="5">
    <location>
        <position position="109"/>
    </location>
</feature>
<dbReference type="Gene3D" id="3.40.630.30">
    <property type="match status" value="1"/>
</dbReference>
<comment type="caution">
    <text evidence="5">Lacks conserved residue(s) required for the propagation of feature annotation.</text>
</comment>
<comment type="function">
    <text evidence="5 6">Acetylates the N-terminal alanine of ribosomal protein bS18.</text>
</comment>
<evidence type="ECO:0000256" key="6">
    <source>
        <dbReference type="RuleBase" id="RU363094"/>
    </source>
</evidence>
<dbReference type="GO" id="GO:0005737">
    <property type="term" value="C:cytoplasm"/>
    <property type="evidence" value="ECO:0007669"/>
    <property type="project" value="UniProtKB-SubCell"/>
</dbReference>
<dbReference type="InterPro" id="IPR050680">
    <property type="entry name" value="YpeA/RimI_acetyltransf"/>
</dbReference>
<dbReference type="InterPro" id="IPR000182">
    <property type="entry name" value="GNAT_dom"/>
</dbReference>
<reference evidence="8 9" key="1">
    <citation type="submission" date="2018-10" db="EMBL/GenBank/DDBJ databases">
        <authorList>
            <person name="Chen W.-M."/>
        </authorList>
    </citation>
    <scope>NUCLEOTIDE SEQUENCE [LARGE SCALE GENOMIC DNA]</scope>
    <source>
        <strain evidence="8 9">H-5</strain>
    </source>
</reference>
<dbReference type="Proteomes" id="UP000275137">
    <property type="component" value="Unassembled WGS sequence"/>
</dbReference>
<dbReference type="EMBL" id="RJVP01000003">
    <property type="protein sequence ID" value="ROH86392.1"/>
    <property type="molecule type" value="Genomic_DNA"/>
</dbReference>
<evidence type="ECO:0000256" key="4">
    <source>
        <dbReference type="ARBA" id="ARBA00023315"/>
    </source>
</evidence>
<dbReference type="PANTHER" id="PTHR43420:SF44">
    <property type="entry name" value="ACETYLTRANSFERASE YPEA"/>
    <property type="match status" value="1"/>
</dbReference>
<accession>A0A3N0V1B2</accession>
<feature type="binding site" evidence="5">
    <location>
        <position position="102"/>
    </location>
    <ligand>
        <name>acetyl-CoA</name>
        <dbReference type="ChEBI" id="CHEBI:57288"/>
    </ligand>
</feature>
<evidence type="ECO:0000313" key="8">
    <source>
        <dbReference type="EMBL" id="ROH86392.1"/>
    </source>
</evidence>
<protein>
    <recommendedName>
        <fullName evidence="5 6">[Ribosomal protein bS18]-alanine N-acetyltransferase</fullName>
        <ecNumber evidence="5 6">2.3.1.266</ecNumber>
    </recommendedName>
</protein>
<dbReference type="GO" id="GO:0008999">
    <property type="term" value="F:protein-N-terminal-alanine acetyltransferase activity"/>
    <property type="evidence" value="ECO:0007669"/>
    <property type="project" value="UniProtKB-UniRule"/>
</dbReference>
<dbReference type="InterPro" id="IPR006464">
    <property type="entry name" value="AcTrfase_RimI/Ard1"/>
</dbReference>
<evidence type="ECO:0000256" key="2">
    <source>
        <dbReference type="ARBA" id="ARBA00022490"/>
    </source>
</evidence>
<dbReference type="PANTHER" id="PTHR43420">
    <property type="entry name" value="ACETYLTRANSFERASE"/>
    <property type="match status" value="1"/>
</dbReference>
<dbReference type="InterPro" id="IPR043690">
    <property type="entry name" value="RimI"/>
</dbReference>
<feature type="active site" description="Proton acceptor" evidence="5">
    <location>
        <position position="97"/>
    </location>
</feature>
<evidence type="ECO:0000256" key="5">
    <source>
        <dbReference type="HAMAP-Rule" id="MF_02210"/>
    </source>
</evidence>
<evidence type="ECO:0000256" key="3">
    <source>
        <dbReference type="ARBA" id="ARBA00022679"/>
    </source>
</evidence>
<dbReference type="Pfam" id="PF00583">
    <property type="entry name" value="Acetyltransf_1"/>
    <property type="match status" value="1"/>
</dbReference>
<dbReference type="HAMAP" id="MF_02210">
    <property type="entry name" value="RimI"/>
    <property type="match status" value="1"/>
</dbReference>
<feature type="domain" description="N-acetyltransferase" evidence="7">
    <location>
        <begin position="1"/>
        <end position="140"/>
    </location>
</feature>
<comment type="subcellular location">
    <subcellularLocation>
        <location evidence="5 6">Cytoplasm</location>
    </subcellularLocation>
</comment>
<keyword evidence="2 5" id="KW-0963">Cytoplasm</keyword>
<keyword evidence="4 5" id="KW-0012">Acyltransferase</keyword>
<dbReference type="NCBIfam" id="TIGR01575">
    <property type="entry name" value="rimI"/>
    <property type="match status" value="1"/>
</dbReference>
<evidence type="ECO:0000259" key="7">
    <source>
        <dbReference type="PROSITE" id="PS51186"/>
    </source>
</evidence>
<proteinExistence type="inferred from homology"/>
<keyword evidence="9" id="KW-1185">Reference proteome</keyword>
<dbReference type="SUPFAM" id="SSF55729">
    <property type="entry name" value="Acyl-CoA N-acyltransferases (Nat)"/>
    <property type="match status" value="1"/>
</dbReference>
<sequence>MQARDLADVVRIEAMVHDYPWTRGNFADSMQAGHDCWIYAEQHNIVGYAVLMMVLDEAHLLNISIAKEYQAAGRGYALLQHLMQLAKQAGAANMFLEVRQSNLPAIRLYERTGFNEMGIRRNYYPATTGREDAILMGMAL</sequence>
<evidence type="ECO:0000313" key="9">
    <source>
        <dbReference type="Proteomes" id="UP000275137"/>
    </source>
</evidence>
<gene>
    <name evidence="5 8" type="primary">rimI</name>
    <name evidence="8" type="ORF">ED236_07445</name>
</gene>
<comment type="catalytic activity">
    <reaction evidence="5 6">
        <text>N-terminal L-alanyl-[ribosomal protein bS18] + acetyl-CoA = N-terminal N(alpha)-acetyl-L-alanyl-[ribosomal protein bS18] + CoA + H(+)</text>
        <dbReference type="Rhea" id="RHEA:43756"/>
        <dbReference type="Rhea" id="RHEA-COMP:10676"/>
        <dbReference type="Rhea" id="RHEA-COMP:10677"/>
        <dbReference type="ChEBI" id="CHEBI:15378"/>
        <dbReference type="ChEBI" id="CHEBI:57287"/>
        <dbReference type="ChEBI" id="CHEBI:57288"/>
        <dbReference type="ChEBI" id="CHEBI:64718"/>
        <dbReference type="ChEBI" id="CHEBI:83683"/>
        <dbReference type="EC" id="2.3.1.266"/>
    </reaction>
</comment>
<keyword evidence="3 5" id="KW-0808">Transferase</keyword>
<dbReference type="EC" id="2.3.1.266" evidence="5 6"/>
<name>A0A3N0V1B2_9PROT</name>